<protein>
    <submittedName>
        <fullName evidence="3">Alpha/beta hydrolase family protein</fullName>
    </submittedName>
</protein>
<organism evidence="3 4">
    <name type="scientific">Actinocorallia longicatena</name>
    <dbReference type="NCBI Taxonomy" id="111803"/>
    <lineage>
        <taxon>Bacteria</taxon>
        <taxon>Bacillati</taxon>
        <taxon>Actinomycetota</taxon>
        <taxon>Actinomycetes</taxon>
        <taxon>Streptosporangiales</taxon>
        <taxon>Thermomonosporaceae</taxon>
        <taxon>Actinocorallia</taxon>
    </lineage>
</organism>
<dbReference type="RefSeq" id="WP_344835501.1">
    <property type="nucleotide sequence ID" value="NZ_BAAAUV010000022.1"/>
</dbReference>
<dbReference type="InterPro" id="IPR010427">
    <property type="entry name" value="DUF1023"/>
</dbReference>
<reference evidence="4" key="1">
    <citation type="journal article" date="2019" name="Int. J. Syst. Evol. Microbiol.">
        <title>The Global Catalogue of Microorganisms (GCM) 10K type strain sequencing project: providing services to taxonomists for standard genome sequencing and annotation.</title>
        <authorList>
            <consortium name="The Broad Institute Genomics Platform"/>
            <consortium name="The Broad Institute Genome Sequencing Center for Infectious Disease"/>
            <person name="Wu L."/>
            <person name="Ma J."/>
        </authorList>
    </citation>
    <scope>NUCLEOTIDE SEQUENCE [LARGE SCALE GENOMIC DNA]</scope>
    <source>
        <strain evidence="4">JCM 9377</strain>
    </source>
</reference>
<evidence type="ECO:0000256" key="1">
    <source>
        <dbReference type="SAM" id="SignalP"/>
    </source>
</evidence>
<sequence length="293" mass="30199">MRSMLAVSALGLIATFTAGTASAGPYAAPTGDVRADLDAAITTAERVHDDGRARALTALRGRRLLAFDARGRGRAVEALGDLDTAGRIIVVVPGADNTLDVFDSPKFAGGAARNLYDQARADAPGERIAVVAWMGYDAPRTLSPAVLDDGRAREAAGLLEDFVSGLRAARPAARFSLVCHSYGTVVCAKAAHAVQATDIALAGSPGTTASTVSGLRTSARVWAGRSSGDWMDWIPNVRWLGLGFGQDPTAASFGATVFPAGSNGHSGYFFAGGEALRSLSLISLGRGGEVRPV</sequence>
<feature type="signal peptide" evidence="1">
    <location>
        <begin position="1"/>
        <end position="23"/>
    </location>
</feature>
<keyword evidence="3" id="KW-0378">Hydrolase</keyword>
<dbReference type="Pfam" id="PF06259">
    <property type="entry name" value="Abhydrolase_8"/>
    <property type="match status" value="1"/>
</dbReference>
<gene>
    <name evidence="3" type="ORF">GCM10010468_62630</name>
</gene>
<dbReference type="GO" id="GO:0016787">
    <property type="term" value="F:hydrolase activity"/>
    <property type="evidence" value="ECO:0007669"/>
    <property type="project" value="UniProtKB-KW"/>
</dbReference>
<dbReference type="Proteomes" id="UP001501237">
    <property type="component" value="Unassembled WGS sequence"/>
</dbReference>
<dbReference type="EMBL" id="BAAAUV010000022">
    <property type="protein sequence ID" value="GAA3231522.1"/>
    <property type="molecule type" value="Genomic_DNA"/>
</dbReference>
<keyword evidence="4" id="KW-1185">Reference proteome</keyword>
<evidence type="ECO:0000313" key="3">
    <source>
        <dbReference type="EMBL" id="GAA3231522.1"/>
    </source>
</evidence>
<feature type="domain" description="DUF1023" evidence="2">
    <location>
        <begin position="68"/>
        <end position="237"/>
    </location>
</feature>
<evidence type="ECO:0000313" key="4">
    <source>
        <dbReference type="Proteomes" id="UP001501237"/>
    </source>
</evidence>
<name>A0ABP6QKJ1_9ACTN</name>
<accession>A0ABP6QKJ1</accession>
<proteinExistence type="predicted"/>
<feature type="chain" id="PRO_5045549060" evidence="1">
    <location>
        <begin position="24"/>
        <end position="293"/>
    </location>
</feature>
<dbReference type="Gene3D" id="3.40.50.1820">
    <property type="entry name" value="alpha/beta hydrolase"/>
    <property type="match status" value="1"/>
</dbReference>
<keyword evidence="1" id="KW-0732">Signal</keyword>
<evidence type="ECO:0000259" key="2">
    <source>
        <dbReference type="Pfam" id="PF06259"/>
    </source>
</evidence>
<dbReference type="SUPFAM" id="SSF53474">
    <property type="entry name" value="alpha/beta-Hydrolases"/>
    <property type="match status" value="1"/>
</dbReference>
<dbReference type="InterPro" id="IPR029058">
    <property type="entry name" value="AB_hydrolase_fold"/>
</dbReference>
<comment type="caution">
    <text evidence="3">The sequence shown here is derived from an EMBL/GenBank/DDBJ whole genome shotgun (WGS) entry which is preliminary data.</text>
</comment>